<proteinExistence type="predicted"/>
<evidence type="ECO:0000313" key="3">
    <source>
        <dbReference type="Proteomes" id="UP000198900"/>
    </source>
</evidence>
<protein>
    <submittedName>
        <fullName evidence="2">PLD-like domain-containing protein</fullName>
    </submittedName>
</protein>
<dbReference type="Pfam" id="PF13091">
    <property type="entry name" value="PLDc_2"/>
    <property type="match status" value="1"/>
</dbReference>
<sequence length="122" mass="13531">MLGEANRIVICSGWLKTAGVQLLLPELEAAVARNVNVTVYSNKPPRKTEDETEEGAILALQKLGIEHIIVERQFYLHAKICYVETGQRFHRVIGSANITIGGLRKNEELPFCCPGRSLTISI</sequence>
<dbReference type="InterPro" id="IPR025202">
    <property type="entry name" value="PLD-like_dom"/>
</dbReference>
<dbReference type="AlphaFoldDB" id="A0A7Z7BDX2"/>
<name>A0A7Z7BDX2_9BURK</name>
<dbReference type="EMBL" id="FNDI01000027">
    <property type="protein sequence ID" value="SDI94023.1"/>
    <property type="molecule type" value="Genomic_DNA"/>
</dbReference>
<organism evidence="2 3">
    <name type="scientific">Paraburkholderia steynii</name>
    <dbReference type="NCBI Taxonomy" id="1245441"/>
    <lineage>
        <taxon>Bacteria</taxon>
        <taxon>Pseudomonadati</taxon>
        <taxon>Pseudomonadota</taxon>
        <taxon>Betaproteobacteria</taxon>
        <taxon>Burkholderiales</taxon>
        <taxon>Burkholderiaceae</taxon>
        <taxon>Paraburkholderia</taxon>
    </lineage>
</organism>
<feature type="domain" description="Phospholipase D-like" evidence="1">
    <location>
        <begin position="20"/>
        <end position="112"/>
    </location>
</feature>
<dbReference type="Gene3D" id="3.30.870.10">
    <property type="entry name" value="Endonuclease Chain A"/>
    <property type="match status" value="1"/>
</dbReference>
<keyword evidence="3" id="KW-1185">Reference proteome</keyword>
<evidence type="ECO:0000259" key="1">
    <source>
        <dbReference type="Pfam" id="PF13091"/>
    </source>
</evidence>
<gene>
    <name evidence="2" type="ORF">SAMN04487926_127136</name>
</gene>
<evidence type="ECO:0000313" key="2">
    <source>
        <dbReference type="EMBL" id="SDI94023.1"/>
    </source>
</evidence>
<accession>A0A7Z7BDX2</accession>
<dbReference type="SUPFAM" id="SSF56024">
    <property type="entry name" value="Phospholipase D/nuclease"/>
    <property type="match status" value="1"/>
</dbReference>
<comment type="caution">
    <text evidence="2">The sequence shown here is derived from an EMBL/GenBank/DDBJ whole genome shotgun (WGS) entry which is preliminary data.</text>
</comment>
<reference evidence="2" key="1">
    <citation type="submission" date="2016-10" db="EMBL/GenBank/DDBJ databases">
        <authorList>
            <person name="Varghese N."/>
            <person name="Submissions S."/>
        </authorList>
    </citation>
    <scope>NUCLEOTIDE SEQUENCE [LARGE SCALE GENOMIC DNA]</scope>
    <source>
        <strain evidence="2">YR281</strain>
    </source>
</reference>
<dbReference type="Proteomes" id="UP000198900">
    <property type="component" value="Unassembled WGS sequence"/>
</dbReference>